<reference evidence="1 2" key="1">
    <citation type="submission" date="2018-07" db="EMBL/GenBank/DDBJ databases">
        <title>Draft genome sequence of Ancylomarina sp. M1P.</title>
        <authorList>
            <person name="Yadav S."/>
            <person name="Villanueva L."/>
            <person name="Damste J.S.S."/>
        </authorList>
    </citation>
    <scope>NUCLEOTIDE SEQUENCE [LARGE SCALE GENOMIC DNA]</scope>
    <source>
        <strain evidence="1 2">M1P</strain>
    </source>
</reference>
<accession>A0A425Y6W2</accession>
<dbReference type="OrthoDB" id="9791139at2"/>
<evidence type="ECO:0000313" key="2">
    <source>
        <dbReference type="Proteomes" id="UP000285794"/>
    </source>
</evidence>
<dbReference type="SUPFAM" id="SSF100950">
    <property type="entry name" value="NagB/RpiA/CoA transferase-like"/>
    <property type="match status" value="1"/>
</dbReference>
<dbReference type="GO" id="GO:0006044">
    <property type="term" value="P:N-acetylglucosamine metabolic process"/>
    <property type="evidence" value="ECO:0007669"/>
    <property type="project" value="InterPro"/>
</dbReference>
<gene>
    <name evidence="1" type="ORF">DWB61_02975</name>
</gene>
<dbReference type="PANTHER" id="PTHR42892">
    <property type="entry name" value="GLUCOSAMINE-6-PHOSPHATE DEAMINASE-LIKE PROTEIN BT_0258-RELATED"/>
    <property type="match status" value="1"/>
</dbReference>
<dbReference type="InterPro" id="IPR018321">
    <property type="entry name" value="Glucosamine6P_isomerase_CS"/>
</dbReference>
<comment type="caution">
    <text evidence="1">The sequence shown here is derived from an EMBL/GenBank/DDBJ whole genome shotgun (WGS) entry which is preliminary data.</text>
</comment>
<dbReference type="InterPro" id="IPR037171">
    <property type="entry name" value="NagB/RpiA_transferase-like"/>
</dbReference>
<evidence type="ECO:0000313" key="1">
    <source>
        <dbReference type="EMBL" id="RRG24095.1"/>
    </source>
</evidence>
<dbReference type="EMBL" id="QQWG01000002">
    <property type="protein sequence ID" value="RRG24095.1"/>
    <property type="molecule type" value="Genomic_DNA"/>
</dbReference>
<dbReference type="InterPro" id="IPR052960">
    <property type="entry name" value="GlcN6P_deaminase-like"/>
</dbReference>
<proteinExistence type="predicted"/>
<dbReference type="Proteomes" id="UP000285794">
    <property type="component" value="Unassembled WGS sequence"/>
</dbReference>
<keyword evidence="1" id="KW-0413">Isomerase</keyword>
<name>A0A425Y6W2_9BACT</name>
<dbReference type="AlphaFoldDB" id="A0A425Y6W2"/>
<sequence length="776" mass="88518">MKNNIFDSKVEQAFYELSGVEEITTKIPYVEVDNFPKLGLMTSLRFLEWAEQNPQGVISLPTGKTPEYFIKYTQYLLENWSNKKGLDIRSKYGLGSMAKPDLRGLEFVQIDEFYPIDPSQHNSFYNYVMNYYIKGFGLEKDNSLLINSNEIPLVDNKHFLEVFPDYNIDLSLRYRDPKSVVEEMQQKSIFKIDNWCTAYEQQIRDKGGIGFFLGGIGPDGHIAFNTRGSDHYSTTRLTKTNFETQAVAAGDLGGIEVSRNRLVITIGLDTITHNPDAVSIIFAAGEAKADIVKGSLESEPDAIYPASVLQRQKNSRFYLTTGAACKLTDSVNRYYNSGDWSHTKTEKSIIDLCNKTNKYGHHLTLEDLKADPYTSLIPNLNEGTVQTVIDSIKGKLDKGMKPDENETIYHTGPHHDDIMLGIMPYTNRQMRSASNDIHFSVLTSGFTAVTNRFVIDVLKECQDFIADGKIEMLNYPDFFVEGYNKKWDKDVYHFLNSVAARNANGKRRGLCHRLVRAIVDTWKVTDKENLNVTIENIILDLESCYDGGKNSPEVQKMKGMIREFEEELVWAHFGTPVKNVHHLRLGFYKGDVFTESPEKNRDMLPVLEEFRKYKPTTISLAMDPEGSGPDTHYKVLQAIAGAVKEWKEEADLSKLRIIGYRNVWFKYHPADADTIVPVSLNALDVLENSFTESYMSQVNASFPSYEYDGKFNELTQKVWVDQLKQIQMLLGKNFFYENNHPLVRATHGLVYMKEMSADEFVAMAQDLEKAVEENPF</sequence>
<dbReference type="Gene3D" id="3.40.50.1360">
    <property type="match status" value="1"/>
</dbReference>
<dbReference type="RefSeq" id="WP_125029406.1">
    <property type="nucleotide sequence ID" value="NZ_JAPXVP010000002.1"/>
</dbReference>
<keyword evidence="2" id="KW-1185">Reference proteome</keyword>
<dbReference type="GO" id="GO:0004342">
    <property type="term" value="F:glucosamine-6-phosphate deaminase activity"/>
    <property type="evidence" value="ECO:0007669"/>
    <property type="project" value="InterPro"/>
</dbReference>
<protein>
    <submittedName>
        <fullName evidence="1">Glucosamine-6-phosphate isomerase</fullName>
    </submittedName>
</protein>
<dbReference type="PANTHER" id="PTHR42892:SF1">
    <property type="entry name" value="GLUCOSAMINE-6-PHOSPHATE ISOMERASE"/>
    <property type="match status" value="1"/>
</dbReference>
<dbReference type="PROSITE" id="PS01161">
    <property type="entry name" value="GLC_GALNAC_ISOMERASE"/>
    <property type="match status" value="1"/>
</dbReference>
<organism evidence="1 2">
    <name type="scientific">Ancylomarina euxinus</name>
    <dbReference type="NCBI Taxonomy" id="2283627"/>
    <lineage>
        <taxon>Bacteria</taxon>
        <taxon>Pseudomonadati</taxon>
        <taxon>Bacteroidota</taxon>
        <taxon>Bacteroidia</taxon>
        <taxon>Marinilabiliales</taxon>
        <taxon>Marinifilaceae</taxon>
        <taxon>Ancylomarina</taxon>
    </lineage>
</organism>
<dbReference type="GO" id="GO:0016853">
    <property type="term" value="F:isomerase activity"/>
    <property type="evidence" value="ECO:0007669"/>
    <property type="project" value="UniProtKB-KW"/>
</dbReference>